<dbReference type="InterPro" id="IPR050300">
    <property type="entry name" value="GDXG_lipolytic_enzyme"/>
</dbReference>
<sequence>MNRELRTILEGFGRELSPELIQGTNALFAGLNLGIAPETRITRDISYGDDPRNRLDVFTQDGTSGAPVLIFVHGGGFVMGDKHSEGSAFYSNFGDFAARRGMVGVPITYRLAPANRFPSGVEDLANAIRWVKANIADYGGDPSKIVLVGQSAGAVHVAGYVAHKAWHVEPGGGIAGAQMFSGMFDTLTVIPNGFHIAYYGDDPKGWGRASCMAGLLNTDIPLCFTLSELDPEDFQKQAAQLVGAWGVAHAAYPEMHLITGHNHVSPILSIGSSEREIERLVAGFALRAIRRSAAAGK</sequence>
<evidence type="ECO:0000259" key="2">
    <source>
        <dbReference type="Pfam" id="PF20434"/>
    </source>
</evidence>
<organism evidence="3 4">
    <name type="scientific">Croceibacterium xixiisoli</name>
    <dbReference type="NCBI Taxonomy" id="1476466"/>
    <lineage>
        <taxon>Bacteria</taxon>
        <taxon>Pseudomonadati</taxon>
        <taxon>Pseudomonadota</taxon>
        <taxon>Alphaproteobacteria</taxon>
        <taxon>Sphingomonadales</taxon>
        <taxon>Erythrobacteraceae</taxon>
        <taxon>Croceibacterium</taxon>
    </lineage>
</organism>
<evidence type="ECO:0000313" key="4">
    <source>
        <dbReference type="Proteomes" id="UP000469430"/>
    </source>
</evidence>
<evidence type="ECO:0000313" key="3">
    <source>
        <dbReference type="EMBL" id="MXP00393.1"/>
    </source>
</evidence>
<dbReference type="EMBL" id="WTYJ01000003">
    <property type="protein sequence ID" value="MXP00393.1"/>
    <property type="molecule type" value="Genomic_DNA"/>
</dbReference>
<gene>
    <name evidence="3" type="ORF">GRI97_15485</name>
</gene>
<dbReference type="PANTHER" id="PTHR48081">
    <property type="entry name" value="AB HYDROLASE SUPERFAMILY PROTEIN C4A8.06C"/>
    <property type="match status" value="1"/>
</dbReference>
<reference evidence="3 4" key="1">
    <citation type="submission" date="2019-12" db="EMBL/GenBank/DDBJ databases">
        <title>Genomic-based taxomic classification of the family Erythrobacteraceae.</title>
        <authorList>
            <person name="Xu L."/>
        </authorList>
    </citation>
    <scope>NUCLEOTIDE SEQUENCE [LARGE SCALE GENOMIC DNA]</scope>
    <source>
        <strain evidence="3 4">S36</strain>
    </source>
</reference>
<dbReference type="Pfam" id="PF20434">
    <property type="entry name" value="BD-FAE"/>
    <property type="match status" value="1"/>
</dbReference>
<proteinExistence type="predicted"/>
<protein>
    <submittedName>
        <fullName evidence="3">Alpha/beta hydrolase fold domain-containing protein</fullName>
    </submittedName>
</protein>
<dbReference type="InterPro" id="IPR029058">
    <property type="entry name" value="AB_hydrolase_fold"/>
</dbReference>
<keyword evidence="4" id="KW-1185">Reference proteome</keyword>
<feature type="domain" description="BD-FAE-like" evidence="2">
    <location>
        <begin position="55"/>
        <end position="160"/>
    </location>
</feature>
<dbReference type="SUPFAM" id="SSF53474">
    <property type="entry name" value="alpha/beta-Hydrolases"/>
    <property type="match status" value="1"/>
</dbReference>
<dbReference type="OrthoDB" id="9771666at2"/>
<comment type="caution">
    <text evidence="3">The sequence shown here is derived from an EMBL/GenBank/DDBJ whole genome shotgun (WGS) entry which is preliminary data.</text>
</comment>
<dbReference type="PANTHER" id="PTHR48081:SF33">
    <property type="entry name" value="KYNURENINE FORMAMIDASE"/>
    <property type="match status" value="1"/>
</dbReference>
<dbReference type="RefSeq" id="WP_161392101.1">
    <property type="nucleotide sequence ID" value="NZ_JBHSCP010000002.1"/>
</dbReference>
<dbReference type="Gene3D" id="3.40.50.1820">
    <property type="entry name" value="alpha/beta hydrolase"/>
    <property type="match status" value="1"/>
</dbReference>
<dbReference type="InterPro" id="IPR049492">
    <property type="entry name" value="BD-FAE-like_dom"/>
</dbReference>
<dbReference type="AlphaFoldDB" id="A0A6I4TWX6"/>
<name>A0A6I4TWX6_9SPHN</name>
<evidence type="ECO:0000256" key="1">
    <source>
        <dbReference type="ARBA" id="ARBA00022801"/>
    </source>
</evidence>
<dbReference type="GO" id="GO:0016787">
    <property type="term" value="F:hydrolase activity"/>
    <property type="evidence" value="ECO:0007669"/>
    <property type="project" value="UniProtKB-KW"/>
</dbReference>
<keyword evidence="1 3" id="KW-0378">Hydrolase</keyword>
<dbReference type="Proteomes" id="UP000469430">
    <property type="component" value="Unassembled WGS sequence"/>
</dbReference>
<accession>A0A6I4TWX6</accession>